<evidence type="ECO:0000256" key="1">
    <source>
        <dbReference type="ARBA" id="ARBA00023002"/>
    </source>
</evidence>
<reference evidence="3" key="1">
    <citation type="journal article" date="2014" name="Front. Microbiol.">
        <title>High frequency of phylogenetically diverse reductive dehalogenase-homologous genes in deep subseafloor sedimentary metagenomes.</title>
        <authorList>
            <person name="Kawai M."/>
            <person name="Futagami T."/>
            <person name="Toyoda A."/>
            <person name="Takaki Y."/>
            <person name="Nishi S."/>
            <person name="Hori S."/>
            <person name="Arai W."/>
            <person name="Tsubouchi T."/>
            <person name="Morono Y."/>
            <person name="Uchiyama I."/>
            <person name="Ito T."/>
            <person name="Fujiyama A."/>
            <person name="Inagaki F."/>
            <person name="Takami H."/>
        </authorList>
    </citation>
    <scope>NUCLEOTIDE SEQUENCE</scope>
    <source>
        <strain evidence="3">Expedition CK06-06</strain>
    </source>
</reference>
<proteinExistence type="predicted"/>
<keyword evidence="1" id="KW-0560">Oxidoreductase</keyword>
<sequence length="82" mass="8623">MSPKEETRVLLGNVAIARGIVEAGCHVITSYPGTPSSEIVPGVVGFKQELGLNTYVEWSTNEKVAFDNALAACMTGKRAAVA</sequence>
<dbReference type="Pfam" id="PF01855">
    <property type="entry name" value="POR_N"/>
    <property type="match status" value="1"/>
</dbReference>
<feature type="non-terminal residue" evidence="3">
    <location>
        <position position="82"/>
    </location>
</feature>
<feature type="domain" description="Pyruvate flavodoxin/ferredoxin oxidoreductase pyrimidine binding" evidence="2">
    <location>
        <begin position="19"/>
        <end position="82"/>
    </location>
</feature>
<dbReference type="GO" id="GO:0016491">
    <property type="term" value="F:oxidoreductase activity"/>
    <property type="evidence" value="ECO:0007669"/>
    <property type="project" value="UniProtKB-KW"/>
</dbReference>
<name>X0Y406_9ZZZZ</name>
<dbReference type="InterPro" id="IPR029061">
    <property type="entry name" value="THDP-binding"/>
</dbReference>
<dbReference type="AlphaFoldDB" id="X0Y406"/>
<dbReference type="InterPro" id="IPR002880">
    <property type="entry name" value="Pyrv_Fd/Flavodoxin_OxRdtase_N"/>
</dbReference>
<dbReference type="Gene3D" id="3.40.50.970">
    <property type="match status" value="1"/>
</dbReference>
<dbReference type="SUPFAM" id="SSF52518">
    <property type="entry name" value="Thiamin diphosphate-binding fold (THDP-binding)"/>
    <property type="match status" value="1"/>
</dbReference>
<evidence type="ECO:0000259" key="2">
    <source>
        <dbReference type="Pfam" id="PF01855"/>
    </source>
</evidence>
<organism evidence="3">
    <name type="scientific">marine sediment metagenome</name>
    <dbReference type="NCBI Taxonomy" id="412755"/>
    <lineage>
        <taxon>unclassified sequences</taxon>
        <taxon>metagenomes</taxon>
        <taxon>ecological metagenomes</taxon>
    </lineage>
</organism>
<gene>
    <name evidence="3" type="ORF">S01H1_84317</name>
</gene>
<comment type="caution">
    <text evidence="3">The sequence shown here is derived from an EMBL/GenBank/DDBJ whole genome shotgun (WGS) entry which is preliminary data.</text>
</comment>
<evidence type="ECO:0000313" key="3">
    <source>
        <dbReference type="EMBL" id="GAG42052.1"/>
    </source>
</evidence>
<dbReference type="EMBL" id="BARS01057530">
    <property type="protein sequence ID" value="GAG42052.1"/>
    <property type="molecule type" value="Genomic_DNA"/>
</dbReference>
<accession>X0Y406</accession>
<protein>
    <recommendedName>
        <fullName evidence="2">Pyruvate flavodoxin/ferredoxin oxidoreductase pyrimidine binding domain-containing protein</fullName>
    </recommendedName>
</protein>